<protein>
    <submittedName>
        <fullName evidence="4">Uncharacterized protein</fullName>
    </submittedName>
</protein>
<sequence>SQRGKSNPTEDGWKTDGSRKQQAEYLEKEDTKTTFIHSNRASCNLCQRLHLSNLPDCPFHLYFWAQFFSKRIRRLSSGQSCVHSAGSVAVMATGTGTWGGVLSSGQGRTEGVGTLATEKGADRRGAKITVKKRSSKVRLERSAV</sequence>
<evidence type="ECO:0000313" key="4">
    <source>
        <dbReference type="EMBL" id="GBO05948.1"/>
    </source>
</evidence>
<dbReference type="EMBL" id="BGPR01032427">
    <property type="protein sequence ID" value="GBO05965.1"/>
    <property type="molecule type" value="Genomic_DNA"/>
</dbReference>
<evidence type="ECO:0000256" key="1">
    <source>
        <dbReference type="SAM" id="MobiDB-lite"/>
    </source>
</evidence>
<evidence type="ECO:0000313" key="5">
    <source>
        <dbReference type="EMBL" id="GBO05965.1"/>
    </source>
</evidence>
<feature type="compositionally biased region" description="Basic and acidic residues" evidence="1">
    <location>
        <begin position="11"/>
        <end position="23"/>
    </location>
</feature>
<organism evidence="4 6">
    <name type="scientific">Araneus ventricosus</name>
    <name type="common">Orbweaver spider</name>
    <name type="synonym">Epeira ventricosa</name>
    <dbReference type="NCBI Taxonomy" id="182803"/>
    <lineage>
        <taxon>Eukaryota</taxon>
        <taxon>Metazoa</taxon>
        <taxon>Ecdysozoa</taxon>
        <taxon>Arthropoda</taxon>
        <taxon>Chelicerata</taxon>
        <taxon>Arachnida</taxon>
        <taxon>Araneae</taxon>
        <taxon>Araneomorphae</taxon>
        <taxon>Entelegynae</taxon>
        <taxon>Araneoidea</taxon>
        <taxon>Araneidae</taxon>
        <taxon>Araneus</taxon>
    </lineage>
</organism>
<proteinExistence type="predicted"/>
<name>A0A4Y2TZ93_ARAVE</name>
<gene>
    <name evidence="5" type="ORF">AVEN_115897_1</name>
    <name evidence="2" type="ORF">AVEN_173460_1</name>
    <name evidence="4" type="ORF">AVEN_253553_1</name>
    <name evidence="3" type="ORF">AVEN_95966_1</name>
</gene>
<dbReference type="Proteomes" id="UP000499080">
    <property type="component" value="Unassembled WGS sequence"/>
</dbReference>
<reference evidence="4 6" key="1">
    <citation type="journal article" date="2019" name="Sci. Rep.">
        <title>Orb-weaving spider Araneus ventricosus genome elucidates the spidroin gene catalogue.</title>
        <authorList>
            <person name="Kono N."/>
            <person name="Nakamura H."/>
            <person name="Ohtoshi R."/>
            <person name="Moran D.A.P."/>
            <person name="Shinohara A."/>
            <person name="Yoshida Y."/>
            <person name="Fujiwara M."/>
            <person name="Mori M."/>
            <person name="Tomita M."/>
            <person name="Arakawa K."/>
        </authorList>
    </citation>
    <scope>NUCLEOTIDE SEQUENCE [LARGE SCALE GENOMIC DNA]</scope>
</reference>
<evidence type="ECO:0000313" key="3">
    <source>
        <dbReference type="EMBL" id="GBO05024.1"/>
    </source>
</evidence>
<comment type="caution">
    <text evidence="4">The sequence shown here is derived from an EMBL/GenBank/DDBJ whole genome shotgun (WGS) entry which is preliminary data.</text>
</comment>
<dbReference type="EMBL" id="BGPR01032414">
    <property type="protein sequence ID" value="GBO05948.1"/>
    <property type="molecule type" value="Genomic_DNA"/>
</dbReference>
<dbReference type="AlphaFoldDB" id="A0A4Y2TZ93"/>
<evidence type="ECO:0000313" key="6">
    <source>
        <dbReference type="Proteomes" id="UP000499080"/>
    </source>
</evidence>
<evidence type="ECO:0000313" key="2">
    <source>
        <dbReference type="EMBL" id="GBO04955.1"/>
    </source>
</evidence>
<accession>A0A4Y2TZ93</accession>
<dbReference type="EMBL" id="BGPR01031792">
    <property type="protein sequence ID" value="GBO05024.1"/>
    <property type="molecule type" value="Genomic_DNA"/>
</dbReference>
<feature type="region of interest" description="Disordered" evidence="1">
    <location>
        <begin position="1"/>
        <end position="23"/>
    </location>
</feature>
<feature type="non-terminal residue" evidence="4">
    <location>
        <position position="1"/>
    </location>
</feature>
<dbReference type="EMBL" id="BGPR01031738">
    <property type="protein sequence ID" value="GBO04955.1"/>
    <property type="molecule type" value="Genomic_DNA"/>
</dbReference>
<keyword evidence="6" id="KW-1185">Reference proteome</keyword>